<organism evidence="1 2">
    <name type="scientific">Ceratopteris richardii</name>
    <name type="common">Triangle waterfern</name>
    <dbReference type="NCBI Taxonomy" id="49495"/>
    <lineage>
        <taxon>Eukaryota</taxon>
        <taxon>Viridiplantae</taxon>
        <taxon>Streptophyta</taxon>
        <taxon>Embryophyta</taxon>
        <taxon>Tracheophyta</taxon>
        <taxon>Polypodiopsida</taxon>
        <taxon>Polypodiidae</taxon>
        <taxon>Polypodiales</taxon>
        <taxon>Pteridineae</taxon>
        <taxon>Pteridaceae</taxon>
        <taxon>Parkerioideae</taxon>
        <taxon>Ceratopteris</taxon>
    </lineage>
</organism>
<dbReference type="Proteomes" id="UP000825935">
    <property type="component" value="Chromosome 25"/>
</dbReference>
<proteinExistence type="predicted"/>
<gene>
    <name evidence="1" type="ORF">KP509_25G068800</name>
</gene>
<name>A0A8T2RTA8_CERRI</name>
<evidence type="ECO:0000313" key="1">
    <source>
        <dbReference type="EMBL" id="KAH7298994.1"/>
    </source>
</evidence>
<reference evidence="1" key="1">
    <citation type="submission" date="2021-08" db="EMBL/GenBank/DDBJ databases">
        <title>WGS assembly of Ceratopteris richardii.</title>
        <authorList>
            <person name="Marchant D.B."/>
            <person name="Chen G."/>
            <person name="Jenkins J."/>
            <person name="Shu S."/>
            <person name="Leebens-Mack J."/>
            <person name="Grimwood J."/>
            <person name="Schmutz J."/>
            <person name="Soltis P."/>
            <person name="Soltis D."/>
            <person name="Chen Z.-H."/>
        </authorList>
    </citation>
    <scope>NUCLEOTIDE SEQUENCE</scope>
    <source>
        <strain evidence="1">Whitten #5841</strain>
        <tissue evidence="1">Leaf</tissue>
    </source>
</reference>
<keyword evidence="2" id="KW-1185">Reference proteome</keyword>
<protein>
    <submittedName>
        <fullName evidence="1">Uncharacterized protein</fullName>
    </submittedName>
</protein>
<dbReference type="EMBL" id="CM035430">
    <property type="protein sequence ID" value="KAH7298994.1"/>
    <property type="molecule type" value="Genomic_DNA"/>
</dbReference>
<accession>A0A8T2RTA8</accession>
<comment type="caution">
    <text evidence="1">The sequence shown here is derived from an EMBL/GenBank/DDBJ whole genome shotgun (WGS) entry which is preliminary data.</text>
</comment>
<dbReference type="AlphaFoldDB" id="A0A8T2RTA8"/>
<evidence type="ECO:0000313" key="2">
    <source>
        <dbReference type="Proteomes" id="UP000825935"/>
    </source>
</evidence>
<sequence length="59" mass="6782">MKKGHLLRKISLKMALMTPLGSYTLTQWHIHIGVIGQQPVQKIMVGGLTTFWHQKHCQM</sequence>